<keyword evidence="18" id="KW-1185">Reference proteome</keyword>
<dbReference type="GO" id="GO:0005886">
    <property type="term" value="C:plasma membrane"/>
    <property type="evidence" value="ECO:0007669"/>
    <property type="project" value="UniProtKB-SubCell"/>
</dbReference>
<dbReference type="InterPro" id="IPR013563">
    <property type="entry name" value="Oligopep_ABC_C"/>
</dbReference>
<evidence type="ECO:0000256" key="8">
    <source>
        <dbReference type="ARBA" id="ARBA00022967"/>
    </source>
</evidence>
<keyword evidence="6" id="KW-0547">Nucleotide-binding</keyword>
<dbReference type="InterPro" id="IPR050388">
    <property type="entry name" value="ABC_Ni/Peptide_Import"/>
</dbReference>
<keyword evidence="5" id="KW-0533">Nickel</keyword>
<evidence type="ECO:0000256" key="7">
    <source>
        <dbReference type="ARBA" id="ARBA00022840"/>
    </source>
</evidence>
<evidence type="ECO:0000256" key="2">
    <source>
        <dbReference type="ARBA" id="ARBA00005417"/>
    </source>
</evidence>
<dbReference type="Pfam" id="PF00005">
    <property type="entry name" value="ABC_tran"/>
    <property type="match status" value="1"/>
</dbReference>
<dbReference type="Proteomes" id="UP000190285">
    <property type="component" value="Unassembled WGS sequence"/>
</dbReference>
<dbReference type="PROSITE" id="PS50893">
    <property type="entry name" value="ABC_TRANSPORTER_2"/>
    <property type="match status" value="1"/>
</dbReference>
<comment type="subcellular location">
    <subcellularLocation>
        <location evidence="1">Cell membrane</location>
        <topology evidence="1">Peripheral membrane protein</topology>
    </subcellularLocation>
</comment>
<dbReference type="EC" id="7.2.2.11" evidence="13"/>
<dbReference type="AlphaFoldDB" id="A0A1T5M0P2"/>
<name>A0A1T5M0P2_9FIRM</name>
<comment type="subunit">
    <text evidence="12">The complex is composed of two ATP-binding proteins (NikD and NikE), two transmembrane proteins (NikB and NikC) and a solute-binding protein (NikA).</text>
</comment>
<dbReference type="GO" id="GO:0015413">
    <property type="term" value="F:ABC-type nickel transporter activity"/>
    <property type="evidence" value="ECO:0007669"/>
    <property type="project" value="UniProtKB-EC"/>
</dbReference>
<accession>A0A1T5M0P2</accession>
<keyword evidence="9" id="KW-0406">Ion transport</keyword>
<dbReference type="Pfam" id="PF08352">
    <property type="entry name" value="oligo_HPY"/>
    <property type="match status" value="1"/>
</dbReference>
<dbReference type="STRING" id="36842.SAMN02194393_03611"/>
<evidence type="ECO:0000256" key="14">
    <source>
        <dbReference type="ARBA" id="ARBA00044143"/>
    </source>
</evidence>
<comment type="similarity">
    <text evidence="2">Belongs to the ABC transporter superfamily.</text>
</comment>
<keyword evidence="3" id="KW-0813">Transport</keyword>
<dbReference type="RefSeq" id="WP_079493459.1">
    <property type="nucleotide sequence ID" value="NZ_FUZT01000009.1"/>
</dbReference>
<evidence type="ECO:0000256" key="15">
    <source>
        <dbReference type="ARBA" id="ARBA00048610"/>
    </source>
</evidence>
<dbReference type="PANTHER" id="PTHR43297">
    <property type="entry name" value="OLIGOPEPTIDE TRANSPORT ATP-BINDING PROTEIN APPD"/>
    <property type="match status" value="1"/>
</dbReference>
<evidence type="ECO:0000313" key="17">
    <source>
        <dbReference type="EMBL" id="SKC81449.1"/>
    </source>
</evidence>
<evidence type="ECO:0000259" key="16">
    <source>
        <dbReference type="PROSITE" id="PS50893"/>
    </source>
</evidence>
<dbReference type="CDD" id="cd03257">
    <property type="entry name" value="ABC_NikE_OppD_transporters"/>
    <property type="match status" value="1"/>
</dbReference>
<reference evidence="17 18" key="1">
    <citation type="submission" date="2017-02" db="EMBL/GenBank/DDBJ databases">
        <authorList>
            <person name="Peterson S.W."/>
        </authorList>
    </citation>
    <scope>NUCLEOTIDE SEQUENCE [LARGE SCALE GENOMIC DNA]</scope>
    <source>
        <strain evidence="17 18">M1</strain>
    </source>
</reference>
<keyword evidence="4" id="KW-1003">Cell membrane</keyword>
<evidence type="ECO:0000313" key="18">
    <source>
        <dbReference type="Proteomes" id="UP000190285"/>
    </source>
</evidence>
<dbReference type="InterPro" id="IPR003439">
    <property type="entry name" value="ABC_transporter-like_ATP-bd"/>
</dbReference>
<sequence length="321" mass="35461">MKENIKIESLNIYFKTKAGNVKAVDNVSLELEKGKVIGLIGETGSGKSVLGLSILRLLAGNAVVSGSIIYKDIDILNLNKTNIVGIRGKEIALVPQNPGTALNPIIKVGKQIAEGIILHEKAKRKEAKTKTLAIIKRLMMDSSISKAYPFELSGGMKQRVLAAIGISSDPTWLIADEPTKGLDAIVRNQVYKTFNKIKKRKDTGILLITHDLILAEKLCDKIAVMYAGDILEFGLSKEVLENPKHPYTKGLVNSQPHMNLKPMKGLSPSLINLPKGCKFHPRCGYAMKKCFLEKPLLYKTPSGSKVRCFLFDKTRKYYKDI</sequence>
<evidence type="ECO:0000256" key="9">
    <source>
        <dbReference type="ARBA" id="ARBA00023065"/>
    </source>
</evidence>
<keyword evidence="10" id="KW-0921">Nickel transport</keyword>
<comment type="catalytic activity">
    <reaction evidence="15">
        <text>Ni(2+)(out) + ATP + H2O = Ni(2+)(in) + ADP + phosphate + H(+)</text>
        <dbReference type="Rhea" id="RHEA:15557"/>
        <dbReference type="ChEBI" id="CHEBI:15377"/>
        <dbReference type="ChEBI" id="CHEBI:15378"/>
        <dbReference type="ChEBI" id="CHEBI:30616"/>
        <dbReference type="ChEBI" id="CHEBI:43474"/>
        <dbReference type="ChEBI" id="CHEBI:49786"/>
        <dbReference type="ChEBI" id="CHEBI:456216"/>
        <dbReference type="EC" id="7.2.2.11"/>
    </reaction>
    <physiologicalReaction direction="left-to-right" evidence="15">
        <dbReference type="Rhea" id="RHEA:15558"/>
    </physiologicalReaction>
</comment>
<gene>
    <name evidence="17" type="ORF">SAMN02194393_03611</name>
</gene>
<organism evidence="17 18">
    <name type="scientific">Maledivibacter halophilus</name>
    <dbReference type="NCBI Taxonomy" id="36842"/>
    <lineage>
        <taxon>Bacteria</taxon>
        <taxon>Bacillati</taxon>
        <taxon>Bacillota</taxon>
        <taxon>Clostridia</taxon>
        <taxon>Peptostreptococcales</taxon>
        <taxon>Caminicellaceae</taxon>
        <taxon>Maledivibacter</taxon>
    </lineage>
</organism>
<dbReference type="InterPro" id="IPR027417">
    <property type="entry name" value="P-loop_NTPase"/>
</dbReference>
<evidence type="ECO:0000256" key="12">
    <source>
        <dbReference type="ARBA" id="ARBA00038669"/>
    </source>
</evidence>
<proteinExistence type="inferred from homology"/>
<dbReference type="FunFam" id="3.40.50.300:FF:000016">
    <property type="entry name" value="Oligopeptide ABC transporter ATP-binding component"/>
    <property type="match status" value="1"/>
</dbReference>
<dbReference type="GO" id="GO:0015833">
    <property type="term" value="P:peptide transport"/>
    <property type="evidence" value="ECO:0007669"/>
    <property type="project" value="InterPro"/>
</dbReference>
<dbReference type="SMART" id="SM00382">
    <property type="entry name" value="AAA"/>
    <property type="match status" value="1"/>
</dbReference>
<evidence type="ECO:0000256" key="6">
    <source>
        <dbReference type="ARBA" id="ARBA00022741"/>
    </source>
</evidence>
<dbReference type="GO" id="GO:0016887">
    <property type="term" value="F:ATP hydrolysis activity"/>
    <property type="evidence" value="ECO:0007669"/>
    <property type="project" value="InterPro"/>
</dbReference>
<dbReference type="EMBL" id="FUZT01000009">
    <property type="protein sequence ID" value="SKC81449.1"/>
    <property type="molecule type" value="Genomic_DNA"/>
</dbReference>
<dbReference type="PANTHER" id="PTHR43297:SF13">
    <property type="entry name" value="NICKEL ABC TRANSPORTER, ATP-BINDING PROTEIN"/>
    <property type="match status" value="1"/>
</dbReference>
<dbReference type="GO" id="GO:0005524">
    <property type="term" value="F:ATP binding"/>
    <property type="evidence" value="ECO:0007669"/>
    <property type="project" value="UniProtKB-KW"/>
</dbReference>
<evidence type="ECO:0000256" key="4">
    <source>
        <dbReference type="ARBA" id="ARBA00022475"/>
    </source>
</evidence>
<keyword evidence="7 17" id="KW-0067">ATP-binding</keyword>
<dbReference type="Gene3D" id="3.40.50.300">
    <property type="entry name" value="P-loop containing nucleotide triphosphate hydrolases"/>
    <property type="match status" value="1"/>
</dbReference>
<evidence type="ECO:0000256" key="3">
    <source>
        <dbReference type="ARBA" id="ARBA00022448"/>
    </source>
</evidence>
<evidence type="ECO:0000256" key="1">
    <source>
        <dbReference type="ARBA" id="ARBA00004202"/>
    </source>
</evidence>
<dbReference type="OrthoDB" id="9806285at2"/>
<evidence type="ECO:0000256" key="11">
    <source>
        <dbReference type="ARBA" id="ARBA00023136"/>
    </source>
</evidence>
<keyword evidence="11" id="KW-0472">Membrane</keyword>
<evidence type="ECO:0000256" key="5">
    <source>
        <dbReference type="ARBA" id="ARBA00022596"/>
    </source>
</evidence>
<dbReference type="InterPro" id="IPR003593">
    <property type="entry name" value="AAA+_ATPase"/>
</dbReference>
<evidence type="ECO:0000256" key="10">
    <source>
        <dbReference type="ARBA" id="ARBA00023112"/>
    </source>
</evidence>
<keyword evidence="8" id="KW-1278">Translocase</keyword>
<protein>
    <recommendedName>
        <fullName evidence="14">Nickel import system ATP-binding protein NikD</fullName>
        <ecNumber evidence="13">7.2.2.11</ecNumber>
    </recommendedName>
</protein>
<dbReference type="SUPFAM" id="SSF52540">
    <property type="entry name" value="P-loop containing nucleoside triphosphate hydrolases"/>
    <property type="match status" value="1"/>
</dbReference>
<feature type="domain" description="ABC transporter" evidence="16">
    <location>
        <begin position="7"/>
        <end position="252"/>
    </location>
</feature>
<dbReference type="NCBIfam" id="TIGR01727">
    <property type="entry name" value="oligo_HPY"/>
    <property type="match status" value="1"/>
</dbReference>
<evidence type="ECO:0000256" key="13">
    <source>
        <dbReference type="ARBA" id="ARBA00039098"/>
    </source>
</evidence>